<reference evidence="4" key="1">
    <citation type="submission" date="2014-09" db="EMBL/GenBank/DDBJ databases">
        <authorList>
            <person name="Sharma Rahul"/>
            <person name="Thines Marco"/>
        </authorList>
    </citation>
    <scope>NUCLEOTIDE SEQUENCE [LARGE SCALE GENOMIC DNA]</scope>
</reference>
<evidence type="ECO:0000313" key="3">
    <source>
        <dbReference type="EMBL" id="CEG50003.1"/>
    </source>
</evidence>
<dbReference type="EMBL" id="CCYD01003101">
    <property type="protein sequence ID" value="CEG50003.1"/>
    <property type="molecule type" value="Genomic_DNA"/>
</dbReference>
<feature type="chain" id="PRO_5006015143" description="RxLR-like protein" evidence="2">
    <location>
        <begin position="23"/>
        <end position="154"/>
    </location>
</feature>
<accession>A0A0N7L8I9</accession>
<proteinExistence type="predicted"/>
<dbReference type="RefSeq" id="XP_024586372.1">
    <property type="nucleotide sequence ID" value="XM_024721255.1"/>
</dbReference>
<dbReference type="GeneID" id="36402790"/>
<sequence>MQWLQAIIISACLLFGAASCEAAMEPHANDTKNEEAAIKIAHAFEETNVTTSLEDVEVKPLSVESGDAEVVHKLKPVTAATTVHHVGFFLSLPLGSAPVAIEAAALLVSGATIAVLVIAKIKARSTVNPDEYDKGLMEPMLESLPYSDMDYAAI</sequence>
<evidence type="ECO:0000256" key="2">
    <source>
        <dbReference type="SAM" id="SignalP"/>
    </source>
</evidence>
<keyword evidence="1" id="KW-1133">Transmembrane helix</keyword>
<evidence type="ECO:0000313" key="4">
    <source>
        <dbReference type="Proteomes" id="UP000054928"/>
    </source>
</evidence>
<dbReference type="OMA" id="AMEPHAN"/>
<feature type="transmembrane region" description="Helical" evidence="1">
    <location>
        <begin position="99"/>
        <end position="119"/>
    </location>
</feature>
<dbReference type="OrthoDB" id="101951at2759"/>
<name>A0A0N7L8I9_PLAHL</name>
<organism evidence="3 4">
    <name type="scientific">Plasmopara halstedii</name>
    <name type="common">Downy mildew of sunflower</name>
    <dbReference type="NCBI Taxonomy" id="4781"/>
    <lineage>
        <taxon>Eukaryota</taxon>
        <taxon>Sar</taxon>
        <taxon>Stramenopiles</taxon>
        <taxon>Oomycota</taxon>
        <taxon>Peronosporomycetes</taxon>
        <taxon>Peronosporales</taxon>
        <taxon>Peronosporaceae</taxon>
        <taxon>Plasmopara</taxon>
    </lineage>
</organism>
<dbReference type="AlphaFoldDB" id="A0A0N7L8I9"/>
<keyword evidence="2" id="KW-0732">Signal</keyword>
<evidence type="ECO:0000256" key="1">
    <source>
        <dbReference type="SAM" id="Phobius"/>
    </source>
</evidence>
<feature type="signal peptide" evidence="2">
    <location>
        <begin position="1"/>
        <end position="22"/>
    </location>
</feature>
<keyword evidence="1" id="KW-0472">Membrane</keyword>
<protein>
    <recommendedName>
        <fullName evidence="5">RxLR-like protein</fullName>
    </recommendedName>
</protein>
<evidence type="ECO:0008006" key="5">
    <source>
        <dbReference type="Google" id="ProtNLM"/>
    </source>
</evidence>
<keyword evidence="1" id="KW-0812">Transmembrane</keyword>
<keyword evidence="4" id="KW-1185">Reference proteome</keyword>
<dbReference type="Proteomes" id="UP000054928">
    <property type="component" value="Unassembled WGS sequence"/>
</dbReference>